<sequence length="168" mass="18846">MVGSTLYIYRLLLMAKTRRKEKKPSRVVQWSPPSVRWMKFNGDGAARGCPVAAGIGGTKLAGLVVRFVQFVLVFEVCAVVCVYYLVLDLQVYVHMQEEIALILQKACGAGFCHVFLRLVVVYPKCSVRLLYHYAGCGCGRMTVFVSLCLLMSGHILTEWMSSYGFEIF</sequence>
<keyword evidence="1" id="KW-0812">Transmembrane</keyword>
<dbReference type="AlphaFoldDB" id="A0A061DYZ0"/>
<feature type="transmembrane region" description="Helical" evidence="1">
    <location>
        <begin position="67"/>
        <end position="87"/>
    </location>
</feature>
<evidence type="ECO:0000313" key="3">
    <source>
        <dbReference type="Proteomes" id="UP000026915"/>
    </source>
</evidence>
<reference evidence="2 3" key="1">
    <citation type="journal article" date="2013" name="Genome Biol.">
        <title>The genome sequence of the most widely cultivated cacao type and its use to identify candidate genes regulating pod color.</title>
        <authorList>
            <person name="Motamayor J.C."/>
            <person name="Mockaitis K."/>
            <person name="Schmutz J."/>
            <person name="Haiminen N."/>
            <person name="Iii D.L."/>
            <person name="Cornejo O."/>
            <person name="Findley S.D."/>
            <person name="Zheng P."/>
            <person name="Utro F."/>
            <person name="Royaert S."/>
            <person name="Saski C."/>
            <person name="Jenkins J."/>
            <person name="Podicheti R."/>
            <person name="Zhao M."/>
            <person name="Scheffler B.E."/>
            <person name="Stack J.C."/>
            <person name="Feltus F.A."/>
            <person name="Mustiga G.M."/>
            <person name="Amores F."/>
            <person name="Phillips W."/>
            <person name="Marelli J.P."/>
            <person name="May G.D."/>
            <person name="Shapiro H."/>
            <person name="Ma J."/>
            <person name="Bustamante C.D."/>
            <person name="Schnell R.J."/>
            <person name="Main D."/>
            <person name="Gilbert D."/>
            <person name="Parida L."/>
            <person name="Kuhn D.N."/>
        </authorList>
    </citation>
    <scope>NUCLEOTIDE SEQUENCE [LARGE SCALE GENOMIC DNA]</scope>
    <source>
        <strain evidence="3">cv. Matina 1-6</strain>
    </source>
</reference>
<feature type="transmembrane region" description="Helical" evidence="1">
    <location>
        <begin position="130"/>
        <end position="151"/>
    </location>
</feature>
<evidence type="ECO:0000256" key="1">
    <source>
        <dbReference type="SAM" id="Phobius"/>
    </source>
</evidence>
<keyword evidence="3" id="KW-1185">Reference proteome</keyword>
<dbReference type="Proteomes" id="UP000026915">
    <property type="component" value="Chromosome 1"/>
</dbReference>
<organism evidence="2 3">
    <name type="scientific">Theobroma cacao</name>
    <name type="common">Cacao</name>
    <name type="synonym">Cocoa</name>
    <dbReference type="NCBI Taxonomy" id="3641"/>
    <lineage>
        <taxon>Eukaryota</taxon>
        <taxon>Viridiplantae</taxon>
        <taxon>Streptophyta</taxon>
        <taxon>Embryophyta</taxon>
        <taxon>Tracheophyta</taxon>
        <taxon>Spermatophyta</taxon>
        <taxon>Magnoliopsida</taxon>
        <taxon>eudicotyledons</taxon>
        <taxon>Gunneridae</taxon>
        <taxon>Pentapetalae</taxon>
        <taxon>rosids</taxon>
        <taxon>malvids</taxon>
        <taxon>Malvales</taxon>
        <taxon>Malvaceae</taxon>
        <taxon>Byttnerioideae</taxon>
        <taxon>Theobroma</taxon>
    </lineage>
</organism>
<name>A0A061DYZ0_THECC</name>
<keyword evidence="1" id="KW-1133">Transmembrane helix</keyword>
<dbReference type="InParanoid" id="A0A061DYZ0"/>
<proteinExistence type="predicted"/>
<protein>
    <submittedName>
        <fullName evidence="2">Uncharacterized protein</fullName>
    </submittedName>
</protein>
<accession>A0A061DYZ0</accession>
<gene>
    <name evidence="2" type="ORF">TCM_004749</name>
</gene>
<keyword evidence="1" id="KW-0472">Membrane</keyword>
<evidence type="ECO:0000313" key="2">
    <source>
        <dbReference type="EMBL" id="EOX95198.1"/>
    </source>
</evidence>
<dbReference type="EMBL" id="CM001879">
    <property type="protein sequence ID" value="EOX95198.1"/>
    <property type="molecule type" value="Genomic_DNA"/>
</dbReference>
<dbReference type="Gramene" id="EOX95198">
    <property type="protein sequence ID" value="EOX95198"/>
    <property type="gene ID" value="TCM_004749"/>
</dbReference>
<dbReference type="HOGENOM" id="CLU_1589354_0_0_1"/>
<feature type="transmembrane region" description="Helical" evidence="1">
    <location>
        <begin position="99"/>
        <end position="118"/>
    </location>
</feature>